<evidence type="ECO:0000313" key="1">
    <source>
        <dbReference type="EMBL" id="KAG7729222.1"/>
    </source>
</evidence>
<reference evidence="1" key="1">
    <citation type="journal article" date="2021" name="G3 (Bethesda)">
        <title>Genomic diversity, chromosomal rearrangements, and interspecies hybridization in the ogataea polymorpha species complex.</title>
        <authorList>
            <person name="Hanson S.J."/>
            <person name="Cinneide E.O."/>
            <person name="Salzberg L.I."/>
            <person name="Wolfe K.H."/>
            <person name="McGowan J."/>
            <person name="Fitzpatrick D.A."/>
            <person name="Matlin K."/>
        </authorList>
    </citation>
    <scope>NUCLEOTIDE SEQUENCE</scope>
    <source>
        <strain evidence="1">83-405-1</strain>
    </source>
</reference>
<organism evidence="1 2">
    <name type="scientific">Ogataea haglerorum</name>
    <dbReference type="NCBI Taxonomy" id="1937702"/>
    <lineage>
        <taxon>Eukaryota</taxon>
        <taxon>Fungi</taxon>
        <taxon>Dikarya</taxon>
        <taxon>Ascomycota</taxon>
        <taxon>Saccharomycotina</taxon>
        <taxon>Pichiomycetes</taxon>
        <taxon>Pichiales</taxon>
        <taxon>Pichiaceae</taxon>
        <taxon>Ogataea</taxon>
    </lineage>
</organism>
<evidence type="ECO:0000313" key="2">
    <source>
        <dbReference type="Proteomes" id="UP000738402"/>
    </source>
</evidence>
<dbReference type="EMBL" id="JAHLUH010000003">
    <property type="protein sequence ID" value="KAG7729222.1"/>
    <property type="molecule type" value="Genomic_DNA"/>
</dbReference>
<dbReference type="Proteomes" id="UP000738402">
    <property type="component" value="Unassembled WGS sequence"/>
</dbReference>
<protein>
    <submittedName>
        <fullName evidence="1">Uncharacterized protein</fullName>
    </submittedName>
</protein>
<gene>
    <name evidence="1" type="ORF">KL933_001448</name>
</gene>
<dbReference type="AlphaFoldDB" id="A0AAN6D994"/>
<sequence length="77" mass="8178">MAGTLLSNNYNLIKKLGLETTIILIDTSFTSATKILPYPNVPAGTSQLPSLVALTAATYHRSTHLLESGYVLVKSGS</sequence>
<name>A0AAN6D994_9ASCO</name>
<accession>A0AAN6D994</accession>
<proteinExistence type="predicted"/>
<comment type="caution">
    <text evidence="1">The sequence shown here is derived from an EMBL/GenBank/DDBJ whole genome shotgun (WGS) entry which is preliminary data.</text>
</comment>